<reference evidence="23" key="1">
    <citation type="submission" date="2021-10" db="EMBL/GenBank/DDBJ databases">
        <title>Tamlana sargassums sp. nov., and Tamlana laminarinivorans sp. nov., two new bacteria isolated from the brown alga.</title>
        <authorList>
            <person name="Li J."/>
        </authorList>
    </citation>
    <scope>NUCLEOTIDE SEQUENCE</scope>
    <source>
        <strain evidence="23">62-3</strain>
    </source>
</reference>
<evidence type="ECO:0000256" key="14">
    <source>
        <dbReference type="ARBA" id="ARBA00023034"/>
    </source>
</evidence>
<dbReference type="Gene3D" id="3.40.630.10">
    <property type="entry name" value="Zn peptidases"/>
    <property type="match status" value="1"/>
</dbReference>
<feature type="domain" description="Peptidase M28" evidence="22">
    <location>
        <begin position="260"/>
        <end position="446"/>
    </location>
</feature>
<keyword evidence="9" id="KW-0479">Metal-binding</keyword>
<comment type="subcellular location">
    <subcellularLocation>
        <location evidence="1">Endoplasmic reticulum</location>
    </subcellularLocation>
    <subcellularLocation>
        <location evidence="3">Golgi apparatus</location>
    </subcellularLocation>
    <subcellularLocation>
        <location evidence="2">Lysosome</location>
    </subcellularLocation>
    <subcellularLocation>
        <location evidence="4">Secreted</location>
    </subcellularLocation>
</comment>
<evidence type="ECO:0000256" key="12">
    <source>
        <dbReference type="ARBA" id="ARBA00022824"/>
    </source>
</evidence>
<sequence length="468" mass="51486">MKKITLLAALLASIIGFSQTADEAALRTIFTQSLTNGKSYDWLNHLSNQIGSRLSGSLGAEKAVAYTKEELEKLGLDKVWLQPVMVPRWIRGAKEFAFIESEPGKTNNVNICALGGSVATPALGLKAHVVEVKNFEELEALGKENVEGKIVFYNRPMEAELIQTFQAYGGCVNQRYKGALEASKYGAIGVIVRSMNLRLDDLPHTGSMTYGDLPVEKRIPSAAISTNDAELLSAMLKLNKDIKFYFKQSCKQLADVQSYNVIGEITGSEFPNEYMIVGGHLDSWDLGDGSHDDGAGVVQSMDVLRLLKESGIKPKRSIRVVLFMNEENGLRGGKKYAEVAKQKGENHIFALESDAGGFTPRGFSFDCTDAAFEQVLSWQALFKPYLIHFFEKGGSGADVGPLKTESNVLCGLRPDSQRYFDHHHASNDTFDAINKRELELGAATMTALVYLFDKYGVNPITKTSEIKK</sequence>
<evidence type="ECO:0000256" key="7">
    <source>
        <dbReference type="ARBA" id="ARBA00022645"/>
    </source>
</evidence>
<comment type="caution">
    <text evidence="23">The sequence shown here is derived from an EMBL/GenBank/DDBJ whole genome shotgun (WGS) entry which is preliminary data.</text>
</comment>
<dbReference type="SUPFAM" id="SSF53187">
    <property type="entry name" value="Zn-dependent exopeptidases"/>
    <property type="match status" value="1"/>
</dbReference>
<evidence type="ECO:0000313" key="24">
    <source>
        <dbReference type="Proteomes" id="UP001139286"/>
    </source>
</evidence>
<keyword evidence="8" id="KW-0645">Protease</keyword>
<protein>
    <recommendedName>
        <fullName evidence="5">Carboxypeptidase Q</fullName>
    </recommendedName>
    <alternativeName>
        <fullName evidence="20">Plasma glutamate carboxypeptidase</fullName>
    </alternativeName>
</protein>
<evidence type="ECO:0000256" key="9">
    <source>
        <dbReference type="ARBA" id="ARBA00022723"/>
    </source>
</evidence>
<dbReference type="Proteomes" id="UP001139286">
    <property type="component" value="Unassembled WGS sequence"/>
</dbReference>
<dbReference type="InterPro" id="IPR007484">
    <property type="entry name" value="Peptidase_M28"/>
</dbReference>
<dbReference type="InterPro" id="IPR046450">
    <property type="entry name" value="PA_dom_sf"/>
</dbReference>
<keyword evidence="7" id="KW-0121">Carboxypeptidase</keyword>
<dbReference type="GO" id="GO:0006508">
    <property type="term" value="P:proteolysis"/>
    <property type="evidence" value="ECO:0007669"/>
    <property type="project" value="UniProtKB-KW"/>
</dbReference>
<evidence type="ECO:0000256" key="15">
    <source>
        <dbReference type="ARBA" id="ARBA00023049"/>
    </source>
</evidence>
<evidence type="ECO:0000256" key="11">
    <source>
        <dbReference type="ARBA" id="ARBA00022801"/>
    </source>
</evidence>
<dbReference type="RefSeq" id="WP_226696535.1">
    <property type="nucleotide sequence ID" value="NZ_JAJAPX010000005.1"/>
</dbReference>
<evidence type="ECO:0000256" key="4">
    <source>
        <dbReference type="ARBA" id="ARBA00004613"/>
    </source>
</evidence>
<dbReference type="GO" id="GO:0004180">
    <property type="term" value="F:carboxypeptidase activity"/>
    <property type="evidence" value="ECO:0007669"/>
    <property type="project" value="UniProtKB-KW"/>
</dbReference>
<evidence type="ECO:0000256" key="13">
    <source>
        <dbReference type="ARBA" id="ARBA00022833"/>
    </source>
</evidence>
<evidence type="ECO:0000256" key="16">
    <source>
        <dbReference type="ARBA" id="ARBA00023145"/>
    </source>
</evidence>
<keyword evidence="14" id="KW-0333">Golgi apparatus</keyword>
<evidence type="ECO:0000256" key="3">
    <source>
        <dbReference type="ARBA" id="ARBA00004555"/>
    </source>
</evidence>
<evidence type="ECO:0000256" key="8">
    <source>
        <dbReference type="ARBA" id="ARBA00022670"/>
    </source>
</evidence>
<proteinExistence type="predicted"/>
<dbReference type="GO" id="GO:0005576">
    <property type="term" value="C:extracellular region"/>
    <property type="evidence" value="ECO:0007669"/>
    <property type="project" value="UniProtKB-SubCell"/>
</dbReference>
<name>A0A9X1I7B3_9FLAO</name>
<gene>
    <name evidence="23" type="ORF">LG651_12935</name>
</gene>
<evidence type="ECO:0000256" key="21">
    <source>
        <dbReference type="SAM" id="SignalP"/>
    </source>
</evidence>
<evidence type="ECO:0000256" key="6">
    <source>
        <dbReference type="ARBA" id="ARBA00022525"/>
    </source>
</evidence>
<keyword evidence="12" id="KW-0256">Endoplasmic reticulum</keyword>
<dbReference type="GO" id="GO:0005764">
    <property type="term" value="C:lysosome"/>
    <property type="evidence" value="ECO:0007669"/>
    <property type="project" value="UniProtKB-SubCell"/>
</dbReference>
<keyword evidence="15" id="KW-0482">Metalloprotease</keyword>
<dbReference type="AlphaFoldDB" id="A0A9X1I7B3"/>
<feature type="signal peptide" evidence="21">
    <location>
        <begin position="1"/>
        <end position="20"/>
    </location>
</feature>
<keyword evidence="18" id="KW-0458">Lysosome</keyword>
<comment type="subunit">
    <text evidence="19">Homodimer. The monomeric form is inactive while the homodimer is active.</text>
</comment>
<keyword evidence="11" id="KW-0378">Hydrolase</keyword>
<keyword evidence="10 21" id="KW-0732">Signal</keyword>
<dbReference type="Pfam" id="PF04389">
    <property type="entry name" value="Peptidase_M28"/>
    <property type="match status" value="1"/>
</dbReference>
<evidence type="ECO:0000259" key="22">
    <source>
        <dbReference type="Pfam" id="PF04389"/>
    </source>
</evidence>
<organism evidence="23 24">
    <name type="scientific">Neotamlana sargassicola</name>
    <dbReference type="NCBI Taxonomy" id="2883125"/>
    <lineage>
        <taxon>Bacteria</taxon>
        <taxon>Pseudomonadati</taxon>
        <taxon>Bacteroidota</taxon>
        <taxon>Flavobacteriia</taxon>
        <taxon>Flavobacteriales</taxon>
        <taxon>Flavobacteriaceae</taxon>
        <taxon>Neotamlana</taxon>
    </lineage>
</organism>
<keyword evidence="17" id="KW-0325">Glycoprotein</keyword>
<evidence type="ECO:0000313" key="23">
    <source>
        <dbReference type="EMBL" id="MCB4809156.1"/>
    </source>
</evidence>
<dbReference type="InterPro" id="IPR039866">
    <property type="entry name" value="CPQ"/>
</dbReference>
<keyword evidence="13" id="KW-0862">Zinc</keyword>
<evidence type="ECO:0000256" key="2">
    <source>
        <dbReference type="ARBA" id="ARBA00004371"/>
    </source>
</evidence>
<evidence type="ECO:0000256" key="18">
    <source>
        <dbReference type="ARBA" id="ARBA00023228"/>
    </source>
</evidence>
<evidence type="ECO:0000256" key="19">
    <source>
        <dbReference type="ARBA" id="ARBA00025833"/>
    </source>
</evidence>
<evidence type="ECO:0000256" key="20">
    <source>
        <dbReference type="ARBA" id="ARBA00033328"/>
    </source>
</evidence>
<feature type="chain" id="PRO_5040860950" description="Carboxypeptidase Q" evidence="21">
    <location>
        <begin position="21"/>
        <end position="468"/>
    </location>
</feature>
<evidence type="ECO:0000256" key="10">
    <source>
        <dbReference type="ARBA" id="ARBA00022729"/>
    </source>
</evidence>
<dbReference type="GO" id="GO:0046872">
    <property type="term" value="F:metal ion binding"/>
    <property type="evidence" value="ECO:0007669"/>
    <property type="project" value="UniProtKB-KW"/>
</dbReference>
<evidence type="ECO:0000256" key="5">
    <source>
        <dbReference type="ARBA" id="ARBA00014116"/>
    </source>
</evidence>
<accession>A0A9X1I7B3</accession>
<keyword evidence="16" id="KW-0865">Zymogen</keyword>
<dbReference type="EMBL" id="JAJAPX010000005">
    <property type="protein sequence ID" value="MCB4809156.1"/>
    <property type="molecule type" value="Genomic_DNA"/>
</dbReference>
<keyword evidence="24" id="KW-1185">Reference proteome</keyword>
<evidence type="ECO:0000256" key="1">
    <source>
        <dbReference type="ARBA" id="ARBA00004240"/>
    </source>
</evidence>
<dbReference type="PANTHER" id="PTHR12053">
    <property type="entry name" value="PROTEASE FAMILY M28 PLASMA GLUTAMATE CARBOXYPEPTIDASE-RELATED"/>
    <property type="match status" value="1"/>
</dbReference>
<keyword evidence="6" id="KW-0964">Secreted</keyword>
<evidence type="ECO:0000256" key="17">
    <source>
        <dbReference type="ARBA" id="ARBA00023180"/>
    </source>
</evidence>
<dbReference type="Gene3D" id="3.50.30.30">
    <property type="match status" value="1"/>
</dbReference>
<dbReference type="GO" id="GO:0070573">
    <property type="term" value="F:metallodipeptidase activity"/>
    <property type="evidence" value="ECO:0007669"/>
    <property type="project" value="InterPro"/>
</dbReference>
<dbReference type="SUPFAM" id="SSF52025">
    <property type="entry name" value="PA domain"/>
    <property type="match status" value="1"/>
</dbReference>
<dbReference type="PANTHER" id="PTHR12053:SF3">
    <property type="entry name" value="CARBOXYPEPTIDASE Q"/>
    <property type="match status" value="1"/>
</dbReference>